<reference evidence="2" key="1">
    <citation type="submission" date="2016-10" db="EMBL/GenBank/DDBJ databases">
        <authorList>
            <person name="de Groot N.N."/>
        </authorList>
    </citation>
    <scope>NUCLEOTIDE SEQUENCE</scope>
</reference>
<gene>
    <name evidence="2" type="ORF">MNB_SV-12-1278</name>
</gene>
<dbReference type="InterPro" id="IPR003148">
    <property type="entry name" value="RCK_N"/>
</dbReference>
<dbReference type="SUPFAM" id="SSF51735">
    <property type="entry name" value="NAD(P)-binding Rossmann-fold domains"/>
    <property type="match status" value="1"/>
</dbReference>
<dbReference type="GO" id="GO:0006813">
    <property type="term" value="P:potassium ion transport"/>
    <property type="evidence" value="ECO:0007669"/>
    <property type="project" value="InterPro"/>
</dbReference>
<feature type="domain" description="RCK C-terminal" evidence="1">
    <location>
        <begin position="148"/>
        <end position="234"/>
    </location>
</feature>
<evidence type="ECO:0000313" key="2">
    <source>
        <dbReference type="EMBL" id="SFV59095.1"/>
    </source>
</evidence>
<dbReference type="InterPro" id="IPR006037">
    <property type="entry name" value="RCK_C"/>
</dbReference>
<keyword evidence="2" id="KW-0407">Ion channel</keyword>
<dbReference type="PROSITE" id="PS51202">
    <property type="entry name" value="RCK_C"/>
    <property type="match status" value="1"/>
</dbReference>
<dbReference type="PANTHER" id="PTHR43833:SF9">
    <property type="entry name" value="POTASSIUM CHANNEL PROTEIN YUGO-RELATED"/>
    <property type="match status" value="1"/>
</dbReference>
<protein>
    <submittedName>
        <fullName evidence="2">Potassium channel protein</fullName>
    </submittedName>
</protein>
<dbReference type="InterPro" id="IPR036291">
    <property type="entry name" value="NAD(P)-bd_dom_sf"/>
</dbReference>
<dbReference type="SUPFAM" id="SSF116726">
    <property type="entry name" value="TrkA C-terminal domain-like"/>
    <property type="match status" value="1"/>
</dbReference>
<dbReference type="GO" id="GO:0008324">
    <property type="term" value="F:monoatomic cation transmembrane transporter activity"/>
    <property type="evidence" value="ECO:0007669"/>
    <property type="project" value="InterPro"/>
</dbReference>
<proteinExistence type="predicted"/>
<dbReference type="PANTHER" id="PTHR43833">
    <property type="entry name" value="POTASSIUM CHANNEL PROTEIN 2-RELATED-RELATED"/>
    <property type="match status" value="1"/>
</dbReference>
<accession>A0A1W1C027</accession>
<dbReference type="Gene3D" id="3.30.70.1450">
    <property type="entry name" value="Regulator of K+ conductance, C-terminal domain"/>
    <property type="match status" value="1"/>
</dbReference>
<keyword evidence="2" id="KW-0813">Transport</keyword>
<dbReference type="Gene3D" id="3.40.50.720">
    <property type="entry name" value="NAD(P)-binding Rossmann-like Domain"/>
    <property type="match status" value="1"/>
</dbReference>
<sequence>MFSMFHRKKVFMFGYSTKSSFVAKELKKYVLDLHIILSKKEAYEDALADGYSNVKLLDLTDDEVLEELDVAQEDYLICLLRDNHLNLFLALSLHSLFPNSTLIALSDSPETTKKLKMAGASKTIDLYQVSTLRLHNILNKPITTKLVEEIFSFDTPFSLREMTIPENSSLDGIMVDDFDFYEHNIILVGMIDRRLSEQFIFSTSGVENRLDVGDTLVCVGYSEDLEKFERYMDRD</sequence>
<dbReference type="AlphaFoldDB" id="A0A1W1C027"/>
<organism evidence="2">
    <name type="scientific">hydrothermal vent metagenome</name>
    <dbReference type="NCBI Taxonomy" id="652676"/>
    <lineage>
        <taxon>unclassified sequences</taxon>
        <taxon>metagenomes</taxon>
        <taxon>ecological metagenomes</taxon>
    </lineage>
</organism>
<dbReference type="Pfam" id="PF02080">
    <property type="entry name" value="TrkA_C"/>
    <property type="match status" value="1"/>
</dbReference>
<dbReference type="EMBL" id="FPHE01000088">
    <property type="protein sequence ID" value="SFV59095.1"/>
    <property type="molecule type" value="Genomic_DNA"/>
</dbReference>
<evidence type="ECO:0000259" key="1">
    <source>
        <dbReference type="PROSITE" id="PS51202"/>
    </source>
</evidence>
<dbReference type="Pfam" id="PF02254">
    <property type="entry name" value="TrkA_N"/>
    <property type="match status" value="1"/>
</dbReference>
<dbReference type="InterPro" id="IPR050721">
    <property type="entry name" value="Trk_Ktr_HKT_K-transport"/>
</dbReference>
<dbReference type="InterPro" id="IPR036721">
    <property type="entry name" value="RCK_C_sf"/>
</dbReference>
<keyword evidence="2" id="KW-0406">Ion transport</keyword>
<name>A0A1W1C027_9ZZZZ</name>